<dbReference type="Proteomes" id="UP001055811">
    <property type="component" value="Linkage Group LG09"/>
</dbReference>
<dbReference type="EMBL" id="CM042017">
    <property type="protein sequence ID" value="KAI3691348.1"/>
    <property type="molecule type" value="Genomic_DNA"/>
</dbReference>
<reference evidence="1 2" key="2">
    <citation type="journal article" date="2022" name="Mol. Ecol. Resour.">
        <title>The genomes of chicory, endive, great burdock and yacon provide insights into Asteraceae paleo-polyploidization history and plant inulin production.</title>
        <authorList>
            <person name="Fan W."/>
            <person name="Wang S."/>
            <person name="Wang H."/>
            <person name="Wang A."/>
            <person name="Jiang F."/>
            <person name="Liu H."/>
            <person name="Zhao H."/>
            <person name="Xu D."/>
            <person name="Zhang Y."/>
        </authorList>
    </citation>
    <scope>NUCLEOTIDE SEQUENCE [LARGE SCALE GENOMIC DNA]</scope>
    <source>
        <strain evidence="2">cv. Punajuju</strain>
        <tissue evidence="1">Leaves</tissue>
    </source>
</reference>
<name>A0ACB8Z146_CICIN</name>
<protein>
    <submittedName>
        <fullName evidence="1">Uncharacterized protein</fullName>
    </submittedName>
</protein>
<keyword evidence="2" id="KW-1185">Reference proteome</keyword>
<accession>A0ACB8Z146</accession>
<evidence type="ECO:0000313" key="1">
    <source>
        <dbReference type="EMBL" id="KAI3691348.1"/>
    </source>
</evidence>
<gene>
    <name evidence="1" type="ORF">L2E82_49687</name>
</gene>
<evidence type="ECO:0000313" key="2">
    <source>
        <dbReference type="Proteomes" id="UP001055811"/>
    </source>
</evidence>
<proteinExistence type="predicted"/>
<comment type="caution">
    <text evidence="1">The sequence shown here is derived from an EMBL/GenBank/DDBJ whole genome shotgun (WGS) entry which is preliminary data.</text>
</comment>
<sequence length="190" mass="21413">MIMVAFNLNIFLIWVRFGETRFGTTFQYLALHLRFEVDMVAYSLCDFGGGQVEKDEVQIYRETHFLLLMQRLKKSKPVSAEELRSSGGCPLTPEEAALVLSEYLLTPTELAPFKNFSSQLAALDFIACATSDVFAITDSGSQLSSLVLGFRKTCLLTSYSTLQNSFLLRLLEYAMFFTVSVENTITDLHK</sequence>
<organism evidence="1 2">
    <name type="scientific">Cichorium intybus</name>
    <name type="common">Chicory</name>
    <dbReference type="NCBI Taxonomy" id="13427"/>
    <lineage>
        <taxon>Eukaryota</taxon>
        <taxon>Viridiplantae</taxon>
        <taxon>Streptophyta</taxon>
        <taxon>Embryophyta</taxon>
        <taxon>Tracheophyta</taxon>
        <taxon>Spermatophyta</taxon>
        <taxon>Magnoliopsida</taxon>
        <taxon>eudicotyledons</taxon>
        <taxon>Gunneridae</taxon>
        <taxon>Pentapetalae</taxon>
        <taxon>asterids</taxon>
        <taxon>campanulids</taxon>
        <taxon>Asterales</taxon>
        <taxon>Asteraceae</taxon>
        <taxon>Cichorioideae</taxon>
        <taxon>Cichorieae</taxon>
        <taxon>Cichoriinae</taxon>
        <taxon>Cichorium</taxon>
    </lineage>
</organism>
<reference evidence="2" key="1">
    <citation type="journal article" date="2022" name="Mol. Ecol. Resour.">
        <title>The genomes of chicory, endive, great burdock and yacon provide insights into Asteraceae palaeo-polyploidization history and plant inulin production.</title>
        <authorList>
            <person name="Fan W."/>
            <person name="Wang S."/>
            <person name="Wang H."/>
            <person name="Wang A."/>
            <person name="Jiang F."/>
            <person name="Liu H."/>
            <person name="Zhao H."/>
            <person name="Xu D."/>
            <person name="Zhang Y."/>
        </authorList>
    </citation>
    <scope>NUCLEOTIDE SEQUENCE [LARGE SCALE GENOMIC DNA]</scope>
    <source>
        <strain evidence="2">cv. Punajuju</strain>
    </source>
</reference>